<name>A0A0B8ZPC3_9SPHN</name>
<keyword evidence="6" id="KW-1185">Reference proteome</keyword>
<gene>
    <name evidence="5" type="primary">kdgK</name>
    <name evidence="5" type="ORF">NJ75_02894</name>
</gene>
<dbReference type="EC" id="2.7.1.45" evidence="5"/>
<keyword evidence="2 5" id="KW-0808">Transferase</keyword>
<dbReference type="InterPro" id="IPR011611">
    <property type="entry name" value="PfkB_dom"/>
</dbReference>
<dbReference type="Pfam" id="PF00294">
    <property type="entry name" value="PfkB"/>
    <property type="match status" value="1"/>
</dbReference>
<protein>
    <submittedName>
        <fullName evidence="5">2-dehydro-3-deoxygluconokinase</fullName>
        <ecNumber evidence="5">2.7.1.45</ecNumber>
    </submittedName>
</protein>
<evidence type="ECO:0000256" key="2">
    <source>
        <dbReference type="ARBA" id="ARBA00022679"/>
    </source>
</evidence>
<evidence type="ECO:0000259" key="4">
    <source>
        <dbReference type="Pfam" id="PF00294"/>
    </source>
</evidence>
<comment type="caution">
    <text evidence="5">The sequence shown here is derived from an EMBL/GenBank/DDBJ whole genome shotgun (WGS) entry which is preliminary data.</text>
</comment>
<dbReference type="GO" id="GO:0005829">
    <property type="term" value="C:cytosol"/>
    <property type="evidence" value="ECO:0007669"/>
    <property type="project" value="TreeGrafter"/>
</dbReference>
<dbReference type="CDD" id="cd01166">
    <property type="entry name" value="KdgK"/>
    <property type="match status" value="1"/>
</dbReference>
<evidence type="ECO:0000256" key="3">
    <source>
        <dbReference type="ARBA" id="ARBA00022777"/>
    </source>
</evidence>
<dbReference type="PATRIC" id="fig|48936.3.peg.2907"/>
<dbReference type="GO" id="GO:0019698">
    <property type="term" value="P:D-galacturonate catabolic process"/>
    <property type="evidence" value="ECO:0007669"/>
    <property type="project" value="TreeGrafter"/>
</dbReference>
<organism evidence="5 6">
    <name type="scientific">Novosphingobium subterraneum</name>
    <dbReference type="NCBI Taxonomy" id="48936"/>
    <lineage>
        <taxon>Bacteria</taxon>
        <taxon>Pseudomonadati</taxon>
        <taxon>Pseudomonadota</taxon>
        <taxon>Alphaproteobacteria</taxon>
        <taxon>Sphingomonadales</taxon>
        <taxon>Sphingomonadaceae</taxon>
        <taxon>Novosphingobium</taxon>
    </lineage>
</organism>
<proteinExistence type="inferred from homology"/>
<evidence type="ECO:0000256" key="1">
    <source>
        <dbReference type="ARBA" id="ARBA00010688"/>
    </source>
</evidence>
<dbReference type="InterPro" id="IPR050306">
    <property type="entry name" value="PfkB_Carbo_kinase"/>
</dbReference>
<sequence>MRAVLVGEAMLELSQDGSLWRLAYGGDTLNTAIHLARSGVETAYLTALGTDPFSADIKAQWAAEGLDTSLVLAHPARNPGLYAITCDDAGERSFTYWRGESAARALFDCNGIEAALAHAEAADLLAFSLISLAILPENGREALLALARKVRAKGGLIAFDGNYRPRLWPDRQTAQAARNTAIAVASIGLPTLEDETMLSGEADAATVAAHWQGLGCGETIVKLGAQGCRLPDGQILAPAEVLKPVDTSGAGDAFNAGYLGARLRGEEPAQAAVAGHALAGWTIMRRGAIPPRDC</sequence>
<dbReference type="PANTHER" id="PTHR43085:SF15">
    <property type="entry name" value="2-DEHYDRO-3-DEOXYGLUCONOKINASE"/>
    <property type="match status" value="1"/>
</dbReference>
<dbReference type="PANTHER" id="PTHR43085">
    <property type="entry name" value="HEXOKINASE FAMILY MEMBER"/>
    <property type="match status" value="1"/>
</dbReference>
<evidence type="ECO:0000313" key="6">
    <source>
        <dbReference type="Proteomes" id="UP000031338"/>
    </source>
</evidence>
<dbReference type="PROSITE" id="PS00584">
    <property type="entry name" value="PFKB_KINASES_2"/>
    <property type="match status" value="1"/>
</dbReference>
<dbReference type="InterPro" id="IPR029056">
    <property type="entry name" value="Ribokinase-like"/>
</dbReference>
<dbReference type="GO" id="GO:0042840">
    <property type="term" value="P:D-glucuronate catabolic process"/>
    <property type="evidence" value="ECO:0007669"/>
    <property type="project" value="TreeGrafter"/>
</dbReference>
<dbReference type="STRING" id="48936.NJ75_02894"/>
<dbReference type="AlphaFoldDB" id="A0A0B8ZPC3"/>
<evidence type="ECO:0000313" key="5">
    <source>
        <dbReference type="EMBL" id="KHS44968.1"/>
    </source>
</evidence>
<dbReference type="SUPFAM" id="SSF53613">
    <property type="entry name" value="Ribokinase-like"/>
    <property type="match status" value="1"/>
</dbReference>
<dbReference type="GO" id="GO:0008673">
    <property type="term" value="F:2-dehydro-3-deoxygluconokinase activity"/>
    <property type="evidence" value="ECO:0007669"/>
    <property type="project" value="UniProtKB-EC"/>
</dbReference>
<feature type="domain" description="Carbohydrate kinase PfkB" evidence="4">
    <location>
        <begin position="17"/>
        <end position="291"/>
    </location>
</feature>
<dbReference type="GO" id="GO:0006974">
    <property type="term" value="P:DNA damage response"/>
    <property type="evidence" value="ECO:0007669"/>
    <property type="project" value="TreeGrafter"/>
</dbReference>
<accession>A0A0B8ZPC3</accession>
<comment type="similarity">
    <text evidence="1">Belongs to the carbohydrate kinase PfkB family.</text>
</comment>
<reference evidence="5 6" key="1">
    <citation type="submission" date="2014-10" db="EMBL/GenBank/DDBJ databases">
        <title>Draft genome sequence of Novosphingobium subterraneum DSM 12447.</title>
        <authorList>
            <person name="Gan H.M."/>
            <person name="Gan H.Y."/>
            <person name="Savka M.A."/>
        </authorList>
    </citation>
    <scope>NUCLEOTIDE SEQUENCE [LARGE SCALE GENOMIC DNA]</scope>
    <source>
        <strain evidence="5 6">DSM 12447</strain>
    </source>
</reference>
<dbReference type="Gene3D" id="3.40.1190.20">
    <property type="match status" value="1"/>
</dbReference>
<dbReference type="EMBL" id="JRVC01000014">
    <property type="protein sequence ID" value="KHS44968.1"/>
    <property type="molecule type" value="Genomic_DNA"/>
</dbReference>
<dbReference type="Proteomes" id="UP000031338">
    <property type="component" value="Unassembled WGS sequence"/>
</dbReference>
<dbReference type="InterPro" id="IPR002173">
    <property type="entry name" value="Carboh/pur_kinase_PfkB_CS"/>
</dbReference>
<keyword evidence="3 5" id="KW-0418">Kinase</keyword>
<dbReference type="RefSeq" id="WP_039335610.1">
    <property type="nucleotide sequence ID" value="NZ_JRVC01000014.1"/>
</dbReference>